<feature type="transmembrane region" description="Helical" evidence="4">
    <location>
        <begin position="167"/>
        <end position="188"/>
    </location>
</feature>
<feature type="transmembrane region" description="Helical" evidence="4">
    <location>
        <begin position="135"/>
        <end position="155"/>
    </location>
</feature>
<dbReference type="AlphaFoldDB" id="A0A5B9DML6"/>
<evidence type="ECO:0000313" key="6">
    <source>
        <dbReference type="EMBL" id="QEE20175.1"/>
    </source>
</evidence>
<feature type="domain" description="Major facilitator superfamily (MFS) profile" evidence="5">
    <location>
        <begin position="214"/>
        <end position="400"/>
    </location>
</feature>
<feature type="transmembrane region" description="Helical" evidence="4">
    <location>
        <begin position="345"/>
        <end position="363"/>
    </location>
</feature>
<keyword evidence="3 4" id="KW-0472">Membrane</keyword>
<dbReference type="KEGG" id="yti:FNA67_08295"/>
<dbReference type="Gene3D" id="1.20.1250.20">
    <property type="entry name" value="MFS general substrate transporter like domains"/>
    <property type="match status" value="1"/>
</dbReference>
<dbReference type="RefSeq" id="WP_147655714.1">
    <property type="nucleotide sequence ID" value="NZ_BMFM01000001.1"/>
</dbReference>
<dbReference type="InterPro" id="IPR011701">
    <property type="entry name" value="MFS"/>
</dbReference>
<gene>
    <name evidence="6" type="ORF">FNA67_08295</name>
</gene>
<dbReference type="Proteomes" id="UP000321062">
    <property type="component" value="Chromosome"/>
</dbReference>
<sequence>MTDETTTKRNILVLAMAQTLGGSSGPIVISLGGLVGQELSTDPAIVTLPVSLYNLGLALGTLPAAFIMRRFGRRSGYLLGAATGLVAGLIAALGIYWASFWVFSLGTFVGGFYASYVQSYRFAAADGVSGPLKGVAISSVMVGGLAAAILGPQLVIWTRESIPDVPYAGSFLSQAALALLAIPVLLLLRSPERSGVPQAQKSGGRPLSEILRSPRYILAVAAGVVSYGLMTFVMTAAPVAMVHMGHSVGNAALGIQWHVLAMFGPSFITGRLMARFGKERVTALGLAIIGVSAMVALSGTEIVQFWVSLTLLGIGWNFGFLGATAMVTDCHSPEERSKVQGTNDFIVFGIVALASFSSGALLTSSGWAALNWLVFPAVALILVPLIWRIRRGTTSAPAAV</sequence>
<feature type="transmembrane region" description="Helical" evidence="4">
    <location>
        <begin position="305"/>
        <end position="324"/>
    </location>
</feature>
<dbReference type="GO" id="GO:0022857">
    <property type="term" value="F:transmembrane transporter activity"/>
    <property type="evidence" value="ECO:0007669"/>
    <property type="project" value="InterPro"/>
</dbReference>
<keyword evidence="7" id="KW-1185">Reference proteome</keyword>
<evidence type="ECO:0000256" key="2">
    <source>
        <dbReference type="ARBA" id="ARBA00022989"/>
    </source>
</evidence>
<keyword evidence="2 4" id="KW-1133">Transmembrane helix</keyword>
<name>A0A5B9DML6_9HYPH</name>
<protein>
    <submittedName>
        <fullName evidence="6">MFS transporter</fullName>
    </submittedName>
</protein>
<feature type="transmembrane region" description="Helical" evidence="4">
    <location>
        <begin position="77"/>
        <end position="97"/>
    </location>
</feature>
<feature type="transmembrane region" description="Helical" evidence="4">
    <location>
        <begin position="216"/>
        <end position="243"/>
    </location>
</feature>
<feature type="transmembrane region" description="Helical" evidence="4">
    <location>
        <begin position="103"/>
        <end position="123"/>
    </location>
</feature>
<dbReference type="EMBL" id="CP041690">
    <property type="protein sequence ID" value="QEE20175.1"/>
    <property type="molecule type" value="Genomic_DNA"/>
</dbReference>
<keyword evidence="1 4" id="KW-0812">Transmembrane</keyword>
<feature type="transmembrane region" description="Helical" evidence="4">
    <location>
        <begin position="255"/>
        <end position="274"/>
    </location>
</feature>
<feature type="transmembrane region" description="Helical" evidence="4">
    <location>
        <begin position="44"/>
        <end position="65"/>
    </location>
</feature>
<dbReference type="PANTHER" id="PTHR23534">
    <property type="entry name" value="MFS PERMEASE"/>
    <property type="match status" value="1"/>
</dbReference>
<proteinExistence type="predicted"/>
<dbReference type="InterPro" id="IPR036259">
    <property type="entry name" value="MFS_trans_sf"/>
</dbReference>
<reference evidence="6 7" key="1">
    <citation type="journal article" date="2015" name="Int. J. Syst. Evol. Microbiol.">
        <title>Youhaiella tibetensis gen. nov., sp. nov., isolated from subsurface sediment.</title>
        <authorList>
            <person name="Wang Y.X."/>
            <person name="Huang F.Q."/>
            <person name="Nogi Y."/>
            <person name="Pang S.J."/>
            <person name="Wang P.K."/>
            <person name="Lv J."/>
        </authorList>
    </citation>
    <scope>NUCLEOTIDE SEQUENCE [LARGE SCALE GENOMIC DNA]</scope>
    <source>
        <strain evidence="7">fig4</strain>
    </source>
</reference>
<dbReference type="SUPFAM" id="SSF103473">
    <property type="entry name" value="MFS general substrate transporter"/>
    <property type="match status" value="1"/>
</dbReference>
<dbReference type="OrthoDB" id="8558006at2"/>
<evidence type="ECO:0000313" key="7">
    <source>
        <dbReference type="Proteomes" id="UP000321062"/>
    </source>
</evidence>
<dbReference type="Pfam" id="PF07690">
    <property type="entry name" value="MFS_1"/>
    <property type="match status" value="2"/>
</dbReference>
<feature type="transmembrane region" description="Helical" evidence="4">
    <location>
        <begin position="281"/>
        <end position="299"/>
    </location>
</feature>
<feature type="transmembrane region" description="Helical" evidence="4">
    <location>
        <begin position="369"/>
        <end position="387"/>
    </location>
</feature>
<evidence type="ECO:0000256" key="1">
    <source>
        <dbReference type="ARBA" id="ARBA00022692"/>
    </source>
</evidence>
<dbReference type="InterPro" id="IPR020846">
    <property type="entry name" value="MFS_dom"/>
</dbReference>
<evidence type="ECO:0000256" key="3">
    <source>
        <dbReference type="ARBA" id="ARBA00023136"/>
    </source>
</evidence>
<feature type="transmembrane region" description="Helical" evidence="4">
    <location>
        <begin position="12"/>
        <end position="32"/>
    </location>
</feature>
<evidence type="ECO:0000259" key="5">
    <source>
        <dbReference type="PROSITE" id="PS50850"/>
    </source>
</evidence>
<organism evidence="6 7">
    <name type="scientific">Paradevosia tibetensis</name>
    <dbReference type="NCBI Taxonomy" id="1447062"/>
    <lineage>
        <taxon>Bacteria</taxon>
        <taxon>Pseudomonadati</taxon>
        <taxon>Pseudomonadota</taxon>
        <taxon>Alphaproteobacteria</taxon>
        <taxon>Hyphomicrobiales</taxon>
        <taxon>Devosiaceae</taxon>
        <taxon>Paradevosia</taxon>
    </lineage>
</organism>
<accession>A0A5B9DML6</accession>
<dbReference type="PROSITE" id="PS50850">
    <property type="entry name" value="MFS"/>
    <property type="match status" value="1"/>
</dbReference>
<evidence type="ECO:0000256" key="4">
    <source>
        <dbReference type="SAM" id="Phobius"/>
    </source>
</evidence>
<dbReference type="PANTHER" id="PTHR23534:SF1">
    <property type="entry name" value="MAJOR FACILITATOR SUPERFAMILY PROTEIN"/>
    <property type="match status" value="1"/>
</dbReference>